<accession>A0ABN2B2B1</accession>
<keyword evidence="2" id="KW-1185">Reference proteome</keyword>
<reference evidence="1 2" key="1">
    <citation type="journal article" date="2019" name="Int. J. Syst. Evol. Microbiol.">
        <title>The Global Catalogue of Microorganisms (GCM) 10K type strain sequencing project: providing services to taxonomists for standard genome sequencing and annotation.</title>
        <authorList>
            <consortium name="The Broad Institute Genomics Platform"/>
            <consortium name="The Broad Institute Genome Sequencing Center for Infectious Disease"/>
            <person name="Wu L."/>
            <person name="Ma J."/>
        </authorList>
    </citation>
    <scope>NUCLEOTIDE SEQUENCE [LARGE SCALE GENOMIC DNA]</scope>
    <source>
        <strain evidence="1 2">JCM 13319</strain>
    </source>
</reference>
<dbReference type="RefSeq" id="WP_346035085.1">
    <property type="nucleotide sequence ID" value="NZ_BAAALY010000002.1"/>
</dbReference>
<protein>
    <submittedName>
        <fullName evidence="1">Uncharacterized protein</fullName>
    </submittedName>
</protein>
<evidence type="ECO:0000313" key="1">
    <source>
        <dbReference type="EMBL" id="GAA1530600.1"/>
    </source>
</evidence>
<evidence type="ECO:0000313" key="2">
    <source>
        <dbReference type="Proteomes" id="UP001501791"/>
    </source>
</evidence>
<name>A0ABN2B2B1_9MICO</name>
<sequence>MSSSSSSRMLAGSVPAKVLADILEFNVNTCETNAHLAASARADYPALRSIGTQQ</sequence>
<dbReference type="Proteomes" id="UP001501791">
    <property type="component" value="Unassembled WGS sequence"/>
</dbReference>
<gene>
    <name evidence="1" type="ORF">GCM10009691_03120</name>
</gene>
<organism evidence="1 2">
    <name type="scientific">Brevibacterium picturae</name>
    <dbReference type="NCBI Taxonomy" id="260553"/>
    <lineage>
        <taxon>Bacteria</taxon>
        <taxon>Bacillati</taxon>
        <taxon>Actinomycetota</taxon>
        <taxon>Actinomycetes</taxon>
        <taxon>Micrococcales</taxon>
        <taxon>Brevibacteriaceae</taxon>
        <taxon>Brevibacterium</taxon>
    </lineage>
</organism>
<proteinExistence type="predicted"/>
<comment type="caution">
    <text evidence="1">The sequence shown here is derived from an EMBL/GenBank/DDBJ whole genome shotgun (WGS) entry which is preliminary data.</text>
</comment>
<dbReference type="EMBL" id="BAAALY010000002">
    <property type="protein sequence ID" value="GAA1530600.1"/>
    <property type="molecule type" value="Genomic_DNA"/>
</dbReference>